<sequence length="102" mass="11038">MLNGIAYSRGSVYGGYQLAVDNSFGANTKTNVVRFQRYLSLSADGVVGPKTWYQLCRYAGTRSFNLSTAHAKQKAAWNAAYDAGCYVDVPVGPAGIKVISKY</sequence>
<dbReference type="InterPro" id="IPR002477">
    <property type="entry name" value="Peptidoglycan-bd-like"/>
</dbReference>
<dbReference type="AlphaFoldDB" id="A0A6I2F945"/>
<gene>
    <name evidence="2" type="ORF">GE115_16110</name>
</gene>
<accession>A0A6I2F945</accession>
<dbReference type="Pfam" id="PF01471">
    <property type="entry name" value="PG_binding_1"/>
    <property type="match status" value="1"/>
</dbReference>
<dbReference type="SUPFAM" id="SSF47090">
    <property type="entry name" value="PGBD-like"/>
    <property type="match status" value="1"/>
</dbReference>
<keyword evidence="3" id="KW-1185">Reference proteome</keyword>
<dbReference type="EMBL" id="WJIF01000012">
    <property type="protein sequence ID" value="MRG61382.1"/>
    <property type="molecule type" value="Genomic_DNA"/>
</dbReference>
<dbReference type="InterPro" id="IPR036365">
    <property type="entry name" value="PGBD-like_sf"/>
</dbReference>
<dbReference type="InterPro" id="IPR036366">
    <property type="entry name" value="PGBDSf"/>
</dbReference>
<evidence type="ECO:0000313" key="3">
    <source>
        <dbReference type="Proteomes" id="UP000431080"/>
    </source>
</evidence>
<dbReference type="Gene3D" id="1.10.101.10">
    <property type="entry name" value="PGBD-like superfamily/PGBD"/>
    <property type="match status" value="1"/>
</dbReference>
<name>A0A6I2F945_9MICO</name>
<proteinExistence type="predicted"/>
<organism evidence="2 3">
    <name type="scientific">Agromyces agglutinans</name>
    <dbReference type="NCBI Taxonomy" id="2662258"/>
    <lineage>
        <taxon>Bacteria</taxon>
        <taxon>Bacillati</taxon>
        <taxon>Actinomycetota</taxon>
        <taxon>Actinomycetes</taxon>
        <taxon>Micrococcales</taxon>
        <taxon>Microbacteriaceae</taxon>
        <taxon>Agromyces</taxon>
    </lineage>
</organism>
<comment type="caution">
    <text evidence="2">The sequence shown here is derived from an EMBL/GenBank/DDBJ whole genome shotgun (WGS) entry which is preliminary data.</text>
</comment>
<evidence type="ECO:0000259" key="1">
    <source>
        <dbReference type="Pfam" id="PF01471"/>
    </source>
</evidence>
<feature type="domain" description="Peptidoglycan binding-like" evidence="1">
    <location>
        <begin position="13"/>
        <end position="55"/>
    </location>
</feature>
<protein>
    <recommendedName>
        <fullName evidence="1">Peptidoglycan binding-like domain-containing protein</fullName>
    </recommendedName>
</protein>
<evidence type="ECO:0000313" key="2">
    <source>
        <dbReference type="EMBL" id="MRG61382.1"/>
    </source>
</evidence>
<dbReference type="Proteomes" id="UP000431080">
    <property type="component" value="Unassembled WGS sequence"/>
</dbReference>
<reference evidence="2 3" key="1">
    <citation type="submission" date="2019-10" db="EMBL/GenBank/DDBJ databases">
        <authorList>
            <person name="Nie G."/>
            <person name="Ming H."/>
            <person name="Yi B."/>
        </authorList>
    </citation>
    <scope>NUCLEOTIDE SEQUENCE [LARGE SCALE GENOMIC DNA]</scope>
    <source>
        <strain evidence="2 3">CFH 90414</strain>
    </source>
</reference>